<dbReference type="EMBL" id="BMMZ01000001">
    <property type="protein sequence ID" value="GGL47655.1"/>
    <property type="molecule type" value="Genomic_DNA"/>
</dbReference>
<name>A0A917VZ54_9ACTN</name>
<keyword evidence="2" id="KW-1185">Reference proteome</keyword>
<evidence type="ECO:0000313" key="1">
    <source>
        <dbReference type="EMBL" id="GGL47655.1"/>
    </source>
</evidence>
<evidence type="ECO:0000313" key="2">
    <source>
        <dbReference type="Proteomes" id="UP000613840"/>
    </source>
</evidence>
<protein>
    <submittedName>
        <fullName evidence="1">Uncharacterized protein</fullName>
    </submittedName>
</protein>
<gene>
    <name evidence="1" type="ORF">GCM10011575_01950</name>
</gene>
<dbReference type="Proteomes" id="UP000613840">
    <property type="component" value="Unassembled WGS sequence"/>
</dbReference>
<reference evidence="1" key="2">
    <citation type="submission" date="2020-09" db="EMBL/GenBank/DDBJ databases">
        <authorList>
            <person name="Sun Q."/>
            <person name="Zhou Y."/>
        </authorList>
    </citation>
    <scope>NUCLEOTIDE SEQUENCE</scope>
    <source>
        <strain evidence="1">CGMCC 4.7306</strain>
    </source>
</reference>
<reference evidence="1" key="1">
    <citation type="journal article" date="2014" name="Int. J. Syst. Evol. Microbiol.">
        <title>Complete genome sequence of Corynebacterium casei LMG S-19264T (=DSM 44701T), isolated from a smear-ripened cheese.</title>
        <authorList>
            <consortium name="US DOE Joint Genome Institute (JGI-PGF)"/>
            <person name="Walter F."/>
            <person name="Albersmeier A."/>
            <person name="Kalinowski J."/>
            <person name="Ruckert C."/>
        </authorList>
    </citation>
    <scope>NUCLEOTIDE SEQUENCE</scope>
    <source>
        <strain evidence="1">CGMCC 4.7306</strain>
    </source>
</reference>
<dbReference type="AlphaFoldDB" id="A0A917VZ54"/>
<sequence>MLDLLDQAGECLGITDRTVVHPGLVAHPPLAYRLQVRLGLGLGQFQVRDPGFGRDQIRISGTALGGQFRQLGMLGKIRPAMLQLGDRGVDGLQVEQPELGRVIGLDESALRDSDVHCSR</sequence>
<comment type="caution">
    <text evidence="1">The sequence shown here is derived from an EMBL/GenBank/DDBJ whole genome shotgun (WGS) entry which is preliminary data.</text>
</comment>
<accession>A0A917VZ54</accession>
<organism evidence="1 2">
    <name type="scientific">Microlunatus endophyticus</name>
    <dbReference type="NCBI Taxonomy" id="1716077"/>
    <lineage>
        <taxon>Bacteria</taxon>
        <taxon>Bacillati</taxon>
        <taxon>Actinomycetota</taxon>
        <taxon>Actinomycetes</taxon>
        <taxon>Propionibacteriales</taxon>
        <taxon>Propionibacteriaceae</taxon>
        <taxon>Microlunatus</taxon>
    </lineage>
</organism>
<proteinExistence type="predicted"/>